<dbReference type="Gene3D" id="1.10.10.2840">
    <property type="entry name" value="PucR C-terminal helix-turn-helix domain"/>
    <property type="match status" value="1"/>
</dbReference>
<evidence type="ECO:0000259" key="2">
    <source>
        <dbReference type="Pfam" id="PF13556"/>
    </source>
</evidence>
<dbReference type="InterPro" id="IPR042070">
    <property type="entry name" value="PucR_C-HTH_sf"/>
</dbReference>
<dbReference type="PANTHER" id="PTHR33744">
    <property type="entry name" value="CARBOHYDRATE DIACID REGULATOR"/>
    <property type="match status" value="1"/>
</dbReference>
<dbReference type="eggNOG" id="COG3835">
    <property type="taxonomic scope" value="Bacteria"/>
</dbReference>
<organism evidence="3 4">
    <name type="scientific">Slackia heliotrinireducens (strain ATCC 29202 / DSM 20476 / NCTC 11029 / RHS 1)</name>
    <name type="common">Peptococcus heliotrinreducens</name>
    <dbReference type="NCBI Taxonomy" id="471855"/>
    <lineage>
        <taxon>Bacteria</taxon>
        <taxon>Bacillati</taxon>
        <taxon>Actinomycetota</taxon>
        <taxon>Coriobacteriia</taxon>
        <taxon>Eggerthellales</taxon>
        <taxon>Eggerthellaceae</taxon>
        <taxon>Slackia</taxon>
    </lineage>
</organism>
<dbReference type="STRING" id="471855.Shel_13710"/>
<accession>C7N658</accession>
<evidence type="ECO:0000259" key="1">
    <source>
        <dbReference type="Pfam" id="PF07905"/>
    </source>
</evidence>
<dbReference type="InterPro" id="IPR025736">
    <property type="entry name" value="PucR_C-HTH_dom"/>
</dbReference>
<dbReference type="AlphaFoldDB" id="C7N658"/>
<dbReference type="KEGG" id="shi:Shel_13710"/>
<proteinExistence type="predicted"/>
<dbReference type="EMBL" id="CP001684">
    <property type="protein sequence ID" value="ACV22393.1"/>
    <property type="molecule type" value="Genomic_DNA"/>
</dbReference>
<dbReference type="PANTHER" id="PTHR33744:SF1">
    <property type="entry name" value="DNA-BINDING TRANSCRIPTIONAL ACTIVATOR ADER"/>
    <property type="match status" value="1"/>
</dbReference>
<keyword evidence="4" id="KW-1185">Reference proteome</keyword>
<dbReference type="RefSeq" id="WP_012798495.1">
    <property type="nucleotide sequence ID" value="NC_013165.1"/>
</dbReference>
<gene>
    <name evidence="3" type="ordered locus">Shel_13710</name>
</gene>
<dbReference type="Proteomes" id="UP000002026">
    <property type="component" value="Chromosome"/>
</dbReference>
<reference evidence="3 4" key="1">
    <citation type="journal article" date="2009" name="Stand. Genomic Sci.">
        <title>Complete genome sequence of Slackia heliotrinireducens type strain (RHS 1).</title>
        <authorList>
            <person name="Pukall R."/>
            <person name="Lapidus A."/>
            <person name="Nolan M."/>
            <person name="Copeland A."/>
            <person name="Glavina Del Rio T."/>
            <person name="Lucas S."/>
            <person name="Chen F."/>
            <person name="Tice H."/>
            <person name="Cheng J.F."/>
            <person name="Chertkov O."/>
            <person name="Bruce D."/>
            <person name="Goodwin L."/>
            <person name="Kuske C."/>
            <person name="Brettin T."/>
            <person name="Detter J.C."/>
            <person name="Han C."/>
            <person name="Pitluck S."/>
            <person name="Pati A."/>
            <person name="Mavrommatis K."/>
            <person name="Ivanova N."/>
            <person name="Ovchinnikova G."/>
            <person name="Chen A."/>
            <person name="Palaniappan K."/>
            <person name="Schneider S."/>
            <person name="Rohde M."/>
            <person name="Chain P."/>
            <person name="D'haeseleer P."/>
            <person name="Goker M."/>
            <person name="Bristow J."/>
            <person name="Eisen J.A."/>
            <person name="Markowitz V."/>
            <person name="Kyrpides N.C."/>
            <person name="Klenk H.P."/>
            <person name="Hugenholtz P."/>
        </authorList>
    </citation>
    <scope>NUCLEOTIDE SEQUENCE [LARGE SCALE GENOMIC DNA]</scope>
    <source>
        <strain evidence="4">ATCC 29202 / DSM 20476 / NCTC 11029 / RHS 1</strain>
    </source>
</reference>
<dbReference type="InterPro" id="IPR051448">
    <property type="entry name" value="CdaR-like_regulators"/>
</dbReference>
<dbReference type="Pfam" id="PF07905">
    <property type="entry name" value="PucR"/>
    <property type="match status" value="1"/>
</dbReference>
<sequence>MYYTVSDFSNAFESNLTLIAGSGGMARTVREVGILDYELMPGIKTTYQRVNFYENQLVLTTFLYAKDNPYLILDAIKYLVAQGTSGLVIKNVLHLAIPEAAIRYANARNFPVFTTHGELMFDNVIMDVGNAVKRMGTTAFVQQQIDALLQAQEESEQKHLTLQLNPSLRGEVAALYSPAEDELIADQFARYQSRFERSKLFGPGSSLLCYRNGLLLIVSRDEEGPLDIDRSHAMLRADILNLEESTIVGISSIHFGPAETAAAITEALQCACIARLREVPEVRYDSLGPLQALLPHAQSPQMNRYAERILNPIREFDAENNGQIMVTLQSYCDHGQNIAQAAEALGQHPNTIRYRLEKVYAETGLSYKNPADMQQLALACNIEFCRRVGQEVG</sequence>
<protein>
    <submittedName>
        <fullName evidence="3">Sugar diacid utilization regulator</fullName>
    </submittedName>
</protein>
<dbReference type="HOGENOM" id="CLU_017436_6_1_11"/>
<name>C7N658_SLAHD</name>
<dbReference type="InterPro" id="IPR012914">
    <property type="entry name" value="PucR_dom"/>
</dbReference>
<evidence type="ECO:0000313" key="3">
    <source>
        <dbReference type="EMBL" id="ACV22393.1"/>
    </source>
</evidence>
<dbReference type="Pfam" id="PF13556">
    <property type="entry name" value="HTH_30"/>
    <property type="match status" value="1"/>
</dbReference>
<feature type="domain" description="Purine catabolism PurC-like" evidence="1">
    <location>
        <begin position="11"/>
        <end position="131"/>
    </location>
</feature>
<feature type="domain" description="PucR C-terminal helix-turn-helix" evidence="2">
    <location>
        <begin position="326"/>
        <end position="381"/>
    </location>
</feature>
<evidence type="ECO:0000313" key="4">
    <source>
        <dbReference type="Proteomes" id="UP000002026"/>
    </source>
</evidence>